<dbReference type="Pfam" id="PF01926">
    <property type="entry name" value="MMR_HSR1"/>
    <property type="match status" value="1"/>
</dbReference>
<dbReference type="Gene3D" id="3.40.50.11410">
    <property type="match status" value="1"/>
</dbReference>
<dbReference type="InterPro" id="IPR027417">
    <property type="entry name" value="P-loop_NTPase"/>
</dbReference>
<dbReference type="AlphaFoldDB" id="A0A8J6I0H9"/>
<dbReference type="InterPro" id="IPR040644">
    <property type="entry name" value="HydF_tetramer"/>
</dbReference>
<dbReference type="GO" id="GO:0005525">
    <property type="term" value="F:GTP binding"/>
    <property type="evidence" value="ECO:0007669"/>
    <property type="project" value="UniProtKB-KW"/>
</dbReference>
<keyword evidence="2" id="KW-0342">GTP-binding</keyword>
<dbReference type="PANTHER" id="PTHR42714:SF6">
    <property type="entry name" value="TRANSLATION INITIATION FACTOR IF-2"/>
    <property type="match status" value="1"/>
</dbReference>
<feature type="domain" description="Hydrogen maturase F tetramerization" evidence="5">
    <location>
        <begin position="280"/>
        <end position="396"/>
    </location>
</feature>
<keyword evidence="7" id="KW-1185">Reference proteome</keyword>
<dbReference type="NCBIfam" id="TIGR00231">
    <property type="entry name" value="small_GTP"/>
    <property type="match status" value="1"/>
</dbReference>
<dbReference type="Pfam" id="PF18128">
    <property type="entry name" value="HydF_dimer"/>
    <property type="match status" value="1"/>
</dbReference>
<comment type="caution">
    <text evidence="6">The sequence shown here is derived from an EMBL/GenBank/DDBJ whole genome shotgun (WGS) entry which is preliminary data.</text>
</comment>
<evidence type="ECO:0000256" key="1">
    <source>
        <dbReference type="ARBA" id="ARBA00022741"/>
    </source>
</evidence>
<dbReference type="InterPro" id="IPR023873">
    <property type="entry name" value="FeFe-hyd_GTPase_HydF"/>
</dbReference>
<proteinExistence type="predicted"/>
<feature type="domain" description="G" evidence="3">
    <location>
        <begin position="11"/>
        <end position="126"/>
    </location>
</feature>
<dbReference type="PANTHER" id="PTHR42714">
    <property type="entry name" value="TRNA MODIFICATION GTPASE GTPBP3"/>
    <property type="match status" value="1"/>
</dbReference>
<dbReference type="SUPFAM" id="SSF52540">
    <property type="entry name" value="P-loop containing nucleoside triphosphate hydrolases"/>
    <property type="match status" value="1"/>
</dbReference>
<dbReference type="Pfam" id="PF18133">
    <property type="entry name" value="HydF_tetramer"/>
    <property type="match status" value="1"/>
</dbReference>
<name>A0A8J6I0H9_9FIRM</name>
<dbReference type="Gene3D" id="3.40.50.11420">
    <property type="match status" value="1"/>
</dbReference>
<dbReference type="PRINTS" id="PR00449">
    <property type="entry name" value="RASTRNSFRMNG"/>
</dbReference>
<dbReference type="GO" id="GO:0030488">
    <property type="term" value="P:tRNA methylation"/>
    <property type="evidence" value="ECO:0007669"/>
    <property type="project" value="TreeGrafter"/>
</dbReference>
<dbReference type="InterPro" id="IPR006073">
    <property type="entry name" value="GTP-bd"/>
</dbReference>
<protein>
    <submittedName>
        <fullName evidence="6">[FeFe] hydrogenase H-cluster maturation GTPase HydF</fullName>
    </submittedName>
</protein>
<dbReference type="InterPro" id="IPR041606">
    <property type="entry name" value="HydF_dimer"/>
</dbReference>
<gene>
    <name evidence="6" type="primary">hydF</name>
    <name evidence="6" type="ORF">G5B42_04115</name>
</gene>
<accession>A0A8J6I0H9</accession>
<evidence type="ECO:0000313" key="6">
    <source>
        <dbReference type="EMBL" id="MBA2132728.1"/>
    </source>
</evidence>
<dbReference type="CDD" id="cd00880">
    <property type="entry name" value="Era_like"/>
    <property type="match status" value="1"/>
</dbReference>
<evidence type="ECO:0000256" key="2">
    <source>
        <dbReference type="ARBA" id="ARBA00023134"/>
    </source>
</evidence>
<dbReference type="InterPro" id="IPR005225">
    <property type="entry name" value="Small_GTP-bd"/>
</dbReference>
<dbReference type="EMBL" id="JAAKDE010000007">
    <property type="protein sequence ID" value="MBA2132728.1"/>
    <property type="molecule type" value="Genomic_DNA"/>
</dbReference>
<dbReference type="GO" id="GO:0005737">
    <property type="term" value="C:cytoplasm"/>
    <property type="evidence" value="ECO:0007669"/>
    <property type="project" value="TreeGrafter"/>
</dbReference>
<reference evidence="6" key="1">
    <citation type="submission" date="2020-06" db="EMBL/GenBank/DDBJ databases">
        <title>Novel chitinolytic bacterium.</title>
        <authorList>
            <person name="Ungkulpasvich U."/>
            <person name="Kosugi A."/>
            <person name="Uke A."/>
        </authorList>
    </citation>
    <scope>NUCLEOTIDE SEQUENCE</scope>
    <source>
        <strain evidence="6">UUS1-1</strain>
    </source>
</reference>
<sequence>MNGVPRSERLHIALFGRRNVGKSSLINALTGQEVAVVSAVAGTTTDPVYKSMELLPLGPVVFIDTPGLDDDSILGRLRMEKTKAVLRQTDLALLVITPENPWGPLEEELTAVLAKENIPFIILLNKSDRLAGRDALTKNPALPKTPLVEVSALTGEGITDVVAALVKLGKEETEQRSLVDGLVKAGDVVILVTHLDQAAPKGRLILPQQQVLRAVLDRAAIALVTRETELAQTLNKLTSPPSLVITDSQVFGQVNTALPADVPLTSFSILYARYKGNLNRFYQAVQTIKDLDDGDRVLIAEGCTHHRKEDDIGTVQIPKLLKKRTGKQLSFDHVSGGFFAADLTGYKMVIHCGACMLNRREMAYRQDLAGEKGVPMVNYGILLAYLHGILERALKPFAGELGELAGQRRFRDEFLR</sequence>
<dbReference type="Gene3D" id="3.40.50.300">
    <property type="entry name" value="P-loop containing nucleotide triphosphate hydrolases"/>
    <property type="match status" value="1"/>
</dbReference>
<keyword evidence="1" id="KW-0547">Nucleotide-binding</keyword>
<evidence type="ECO:0000313" key="7">
    <source>
        <dbReference type="Proteomes" id="UP000657177"/>
    </source>
</evidence>
<feature type="domain" description="Hydrogen maturase F dimerization" evidence="4">
    <location>
        <begin position="178"/>
        <end position="276"/>
    </location>
</feature>
<dbReference type="Proteomes" id="UP000657177">
    <property type="component" value="Unassembled WGS sequence"/>
</dbReference>
<dbReference type="NCBIfam" id="TIGR03918">
    <property type="entry name" value="GTP_HydF"/>
    <property type="match status" value="1"/>
</dbReference>
<evidence type="ECO:0000259" key="3">
    <source>
        <dbReference type="Pfam" id="PF01926"/>
    </source>
</evidence>
<organism evidence="6 7">
    <name type="scientific">Capillibacterium thermochitinicola</name>
    <dbReference type="NCBI Taxonomy" id="2699427"/>
    <lineage>
        <taxon>Bacteria</taxon>
        <taxon>Bacillati</taxon>
        <taxon>Bacillota</taxon>
        <taxon>Capillibacterium</taxon>
    </lineage>
</organism>
<dbReference type="GO" id="GO:0002098">
    <property type="term" value="P:tRNA wobble uridine modification"/>
    <property type="evidence" value="ECO:0007669"/>
    <property type="project" value="TreeGrafter"/>
</dbReference>
<dbReference type="RefSeq" id="WP_181339180.1">
    <property type="nucleotide sequence ID" value="NZ_JAAKDE010000007.1"/>
</dbReference>
<evidence type="ECO:0000259" key="4">
    <source>
        <dbReference type="Pfam" id="PF18128"/>
    </source>
</evidence>
<evidence type="ECO:0000259" key="5">
    <source>
        <dbReference type="Pfam" id="PF18133"/>
    </source>
</evidence>